<dbReference type="RefSeq" id="WP_214385418.1">
    <property type="nucleotide sequence ID" value="NZ_JAFLWW010000001.1"/>
</dbReference>
<dbReference type="Proteomes" id="UP001138921">
    <property type="component" value="Unassembled WGS sequence"/>
</dbReference>
<reference evidence="1" key="2">
    <citation type="submission" date="2021-03" db="EMBL/GenBank/DDBJ databases">
        <authorList>
            <person name="Artuso I."/>
            <person name="Turrini P."/>
            <person name="Pirolo M."/>
            <person name="Lugli G.A."/>
            <person name="Ventura M."/>
            <person name="Visca P."/>
        </authorList>
    </citation>
    <scope>NUCLEOTIDE SEQUENCE</scope>
    <source>
        <strain evidence="1">LMG 26462</strain>
    </source>
</reference>
<keyword evidence="2" id="KW-1185">Reference proteome</keyword>
<organism evidence="1 2">
    <name type="scientific">Aminobacter anthyllidis</name>
    <dbReference type="NCBI Taxonomy" id="1035067"/>
    <lineage>
        <taxon>Bacteria</taxon>
        <taxon>Pseudomonadati</taxon>
        <taxon>Pseudomonadota</taxon>
        <taxon>Alphaproteobacteria</taxon>
        <taxon>Hyphomicrobiales</taxon>
        <taxon>Phyllobacteriaceae</taxon>
        <taxon>Aminobacter</taxon>
    </lineage>
</organism>
<dbReference type="AlphaFoldDB" id="A0A9X1A759"/>
<evidence type="ECO:0008006" key="3">
    <source>
        <dbReference type="Google" id="ProtNLM"/>
    </source>
</evidence>
<comment type="caution">
    <text evidence="1">The sequence shown here is derived from an EMBL/GenBank/DDBJ whole genome shotgun (WGS) entry which is preliminary data.</text>
</comment>
<accession>A0A9X1A759</accession>
<reference evidence="1" key="1">
    <citation type="journal article" date="2021" name="Microorganisms">
        <title>Phylogenomic Reconstruction and Metabolic Potential of the Genus Aminobacter.</title>
        <authorList>
            <person name="Artuso I."/>
            <person name="Turrini P."/>
            <person name="Pirolo M."/>
            <person name="Lugli G.A."/>
            <person name="Ventura M."/>
            <person name="Visca P."/>
        </authorList>
    </citation>
    <scope>NUCLEOTIDE SEQUENCE</scope>
    <source>
        <strain evidence="1">LMG 26462</strain>
    </source>
</reference>
<gene>
    <name evidence="1" type="ORF">J1C56_01760</name>
</gene>
<evidence type="ECO:0000313" key="2">
    <source>
        <dbReference type="Proteomes" id="UP001138921"/>
    </source>
</evidence>
<evidence type="ECO:0000313" key="1">
    <source>
        <dbReference type="EMBL" id="MBT1154310.1"/>
    </source>
</evidence>
<proteinExistence type="predicted"/>
<protein>
    <recommendedName>
        <fullName evidence="3">DUF551 domain-containing protein</fullName>
    </recommendedName>
</protein>
<name>A0A9X1A759_9HYPH</name>
<sequence length="116" mass="12716">MTDKIADELRAWAPLIGSGYECPAASIAMHRAADELDAKDKRIAELEAGGWQPIETAPDFERVIVAGWQPKSGTVAGYWWMHEDDIVAGRPPSALLWHPFPMPPPAPVSAQKEKAE</sequence>
<dbReference type="EMBL" id="JAFLWW010000001">
    <property type="protein sequence ID" value="MBT1154310.1"/>
    <property type="molecule type" value="Genomic_DNA"/>
</dbReference>